<reference evidence="4 5" key="1">
    <citation type="submission" date="2021-01" db="EMBL/GenBank/DDBJ databases">
        <title>Genomic Encyclopedia of Type Strains, Phase IV (KMG-IV): sequencing the most valuable type-strain genomes for metagenomic binning, comparative biology and taxonomic classification.</title>
        <authorList>
            <person name="Goeker M."/>
        </authorList>
    </citation>
    <scope>NUCLEOTIDE SEQUENCE [LARGE SCALE GENOMIC DNA]</scope>
    <source>
        <strain evidence="4 5">DSM 24834</strain>
    </source>
</reference>
<dbReference type="InterPro" id="IPR002509">
    <property type="entry name" value="NODB_dom"/>
</dbReference>
<evidence type="ECO:0000259" key="3">
    <source>
        <dbReference type="PROSITE" id="PS51677"/>
    </source>
</evidence>
<sequence>MKKFIVACVSILLLTACTQDATLEKPKETEFKTEEKKEQDTSGEEKKAVDERNSEEEAANEEVKVDPQYKVNPGNWSIEPIDDANSKVVLLTIDDAPDKHALEMAKTLKKLDAKAIFFVNGHFLDTPKEKEALKQIHDLGFIIGNHTYSHRTLSELSIEEQQKEIVSLSDTVESITGERPKFFRAPFGDNTDFSKQVVNDQKMSLMNWTYGYDWETDYQTGEAIAEIMVNSPYLTDGANLLMHDREWTNEGLEAIVNGLREKGYEILDPNLIQTPEG</sequence>
<dbReference type="InterPro" id="IPR011330">
    <property type="entry name" value="Glyco_hydro/deAcase_b/a-brl"/>
</dbReference>
<dbReference type="RefSeq" id="WP_205173864.1">
    <property type="nucleotide sequence ID" value="NZ_JAFBDZ010000003.1"/>
</dbReference>
<feature type="region of interest" description="Disordered" evidence="1">
    <location>
        <begin position="24"/>
        <end position="66"/>
    </location>
</feature>
<feature type="chain" id="PRO_5046936299" evidence="2">
    <location>
        <begin position="22"/>
        <end position="277"/>
    </location>
</feature>
<gene>
    <name evidence="4" type="ORF">JOC86_003223</name>
</gene>
<keyword evidence="5" id="KW-1185">Reference proteome</keyword>
<evidence type="ECO:0000256" key="1">
    <source>
        <dbReference type="SAM" id="MobiDB-lite"/>
    </source>
</evidence>
<dbReference type="PANTHER" id="PTHR10587">
    <property type="entry name" value="GLYCOSYL TRANSFERASE-RELATED"/>
    <property type="match status" value="1"/>
</dbReference>
<feature type="signal peptide" evidence="2">
    <location>
        <begin position="1"/>
        <end position="21"/>
    </location>
</feature>
<dbReference type="EMBL" id="JAFBDZ010000003">
    <property type="protein sequence ID" value="MBM7586671.1"/>
    <property type="molecule type" value="Genomic_DNA"/>
</dbReference>
<dbReference type="InterPro" id="IPR050248">
    <property type="entry name" value="Polysacc_deacetylase_ArnD"/>
</dbReference>
<protein>
    <submittedName>
        <fullName evidence="4">Peptidoglycan/xylan/chitin deacetylase (PgdA/CDA1 family)</fullName>
    </submittedName>
</protein>
<organism evidence="4 5">
    <name type="scientific">Rossellomorea pakistanensis</name>
    <dbReference type="NCBI Taxonomy" id="992288"/>
    <lineage>
        <taxon>Bacteria</taxon>
        <taxon>Bacillati</taxon>
        <taxon>Bacillota</taxon>
        <taxon>Bacilli</taxon>
        <taxon>Bacillales</taxon>
        <taxon>Bacillaceae</taxon>
        <taxon>Rossellomorea</taxon>
    </lineage>
</organism>
<evidence type="ECO:0000313" key="5">
    <source>
        <dbReference type="Proteomes" id="UP001646157"/>
    </source>
</evidence>
<dbReference type="PROSITE" id="PS51257">
    <property type="entry name" value="PROKAR_LIPOPROTEIN"/>
    <property type="match status" value="1"/>
</dbReference>
<feature type="compositionally biased region" description="Basic and acidic residues" evidence="1">
    <location>
        <begin position="24"/>
        <end position="52"/>
    </location>
</feature>
<evidence type="ECO:0000256" key="2">
    <source>
        <dbReference type="SAM" id="SignalP"/>
    </source>
</evidence>
<accession>A0ABS2NFP3</accession>
<evidence type="ECO:0000313" key="4">
    <source>
        <dbReference type="EMBL" id="MBM7586671.1"/>
    </source>
</evidence>
<dbReference type="Pfam" id="PF01522">
    <property type="entry name" value="Polysacc_deac_1"/>
    <property type="match status" value="1"/>
</dbReference>
<name>A0ABS2NFP3_9BACI</name>
<keyword evidence="2" id="KW-0732">Signal</keyword>
<comment type="caution">
    <text evidence="4">The sequence shown here is derived from an EMBL/GenBank/DDBJ whole genome shotgun (WGS) entry which is preliminary data.</text>
</comment>
<feature type="domain" description="NodB homology" evidence="3">
    <location>
        <begin position="87"/>
        <end position="267"/>
    </location>
</feature>
<proteinExistence type="predicted"/>
<dbReference type="PROSITE" id="PS51677">
    <property type="entry name" value="NODB"/>
    <property type="match status" value="1"/>
</dbReference>
<dbReference type="CDD" id="cd10917">
    <property type="entry name" value="CE4_NodB_like_6s_7s"/>
    <property type="match status" value="1"/>
</dbReference>
<dbReference type="SUPFAM" id="SSF88713">
    <property type="entry name" value="Glycoside hydrolase/deacetylase"/>
    <property type="match status" value="1"/>
</dbReference>
<dbReference type="Proteomes" id="UP001646157">
    <property type="component" value="Unassembled WGS sequence"/>
</dbReference>
<dbReference type="Gene3D" id="3.20.20.370">
    <property type="entry name" value="Glycoside hydrolase/deacetylase"/>
    <property type="match status" value="1"/>
</dbReference>